<evidence type="ECO:0000313" key="2">
    <source>
        <dbReference type="EMBL" id="JAD55608.1"/>
    </source>
</evidence>
<reference evidence="2" key="1">
    <citation type="submission" date="2014-09" db="EMBL/GenBank/DDBJ databases">
        <authorList>
            <person name="Magalhaes I.L.F."/>
            <person name="Oliveira U."/>
            <person name="Santos F.R."/>
            <person name="Vidigal T.H.D.A."/>
            <person name="Brescovit A.D."/>
            <person name="Santos A.J."/>
        </authorList>
    </citation>
    <scope>NUCLEOTIDE SEQUENCE</scope>
    <source>
        <tissue evidence="2">Shoot tissue taken approximately 20 cm above the soil surface</tissue>
    </source>
</reference>
<protein>
    <submittedName>
        <fullName evidence="2">Uncharacterized protein</fullName>
    </submittedName>
</protein>
<feature type="compositionally biased region" description="Basic and acidic residues" evidence="1">
    <location>
        <begin position="50"/>
        <end position="62"/>
    </location>
</feature>
<reference evidence="2" key="2">
    <citation type="journal article" date="2015" name="Data Brief">
        <title>Shoot transcriptome of the giant reed, Arundo donax.</title>
        <authorList>
            <person name="Barrero R.A."/>
            <person name="Guerrero F.D."/>
            <person name="Moolhuijzen P."/>
            <person name="Goolsby J.A."/>
            <person name="Tidwell J."/>
            <person name="Bellgard S.E."/>
            <person name="Bellgard M.I."/>
        </authorList>
    </citation>
    <scope>NUCLEOTIDE SEQUENCE</scope>
    <source>
        <tissue evidence="2">Shoot tissue taken approximately 20 cm above the soil surface</tissue>
    </source>
</reference>
<feature type="compositionally biased region" description="Basic residues" evidence="1">
    <location>
        <begin position="38"/>
        <end position="49"/>
    </location>
</feature>
<proteinExistence type="predicted"/>
<accession>A0A0A9B0I6</accession>
<dbReference type="AlphaFoldDB" id="A0A0A9B0I6"/>
<feature type="region of interest" description="Disordered" evidence="1">
    <location>
        <begin position="1"/>
        <end position="80"/>
    </location>
</feature>
<feature type="compositionally biased region" description="Low complexity" evidence="1">
    <location>
        <begin position="26"/>
        <end position="37"/>
    </location>
</feature>
<evidence type="ECO:0000256" key="1">
    <source>
        <dbReference type="SAM" id="MobiDB-lite"/>
    </source>
</evidence>
<name>A0A0A9B0I6_ARUDO</name>
<feature type="compositionally biased region" description="Basic and acidic residues" evidence="1">
    <location>
        <begin position="1"/>
        <end position="17"/>
    </location>
</feature>
<sequence>MAAETMRPREWPREPPRHASRCGGASSLLPSLSPLLTRLRRPAPKRGKVCRRDSRVDADDHVSVGMRAGSVLTPRRRPIL</sequence>
<organism evidence="2">
    <name type="scientific">Arundo donax</name>
    <name type="common">Giant reed</name>
    <name type="synonym">Donax arundinaceus</name>
    <dbReference type="NCBI Taxonomy" id="35708"/>
    <lineage>
        <taxon>Eukaryota</taxon>
        <taxon>Viridiplantae</taxon>
        <taxon>Streptophyta</taxon>
        <taxon>Embryophyta</taxon>
        <taxon>Tracheophyta</taxon>
        <taxon>Spermatophyta</taxon>
        <taxon>Magnoliopsida</taxon>
        <taxon>Liliopsida</taxon>
        <taxon>Poales</taxon>
        <taxon>Poaceae</taxon>
        <taxon>PACMAD clade</taxon>
        <taxon>Arundinoideae</taxon>
        <taxon>Arundineae</taxon>
        <taxon>Arundo</taxon>
    </lineage>
</organism>
<dbReference type="EMBL" id="GBRH01242287">
    <property type="protein sequence ID" value="JAD55608.1"/>
    <property type="molecule type" value="Transcribed_RNA"/>
</dbReference>